<reference evidence="1 2" key="1">
    <citation type="submission" date="2020-04" db="EMBL/GenBank/DDBJ databases">
        <title>FDA dAtabase for Regulatory Grade micrObial Sequences (FDA-ARGOS): Supporting development and validation of Infectious Disease Dx tests.</title>
        <authorList>
            <person name="Sciortino C."/>
            <person name="Tallon L."/>
            <person name="Sadzewicz L."/>
            <person name="Vavikolanu K."/>
            <person name="Mehta A."/>
            <person name="Aluvathingal J."/>
            <person name="Nadendla S."/>
            <person name="Nandy P."/>
            <person name="Geyer C."/>
            <person name="Yan Y."/>
            <person name="Sichtig H."/>
        </authorList>
    </citation>
    <scope>NUCLEOTIDE SEQUENCE [LARGE SCALE GENOMIC DNA]</scope>
    <source>
        <strain evidence="1 2">FDAARGOS_633</strain>
    </source>
</reference>
<protein>
    <submittedName>
        <fullName evidence="1">Uncharacterized protein</fullName>
    </submittedName>
</protein>
<organism evidence="1 2">
    <name type="scientific">Agrobacterium pusense</name>
    <dbReference type="NCBI Taxonomy" id="648995"/>
    <lineage>
        <taxon>Bacteria</taxon>
        <taxon>Pseudomonadati</taxon>
        <taxon>Pseudomonadota</taxon>
        <taxon>Alphaproteobacteria</taxon>
        <taxon>Hyphomicrobiales</taxon>
        <taxon>Rhizobiaceae</taxon>
        <taxon>Rhizobium/Agrobacterium group</taxon>
        <taxon>Agrobacterium</taxon>
    </lineage>
</organism>
<dbReference type="EMBL" id="CP050898">
    <property type="protein sequence ID" value="QIX22601.1"/>
    <property type="molecule type" value="Genomic_DNA"/>
</dbReference>
<accession>A0A6H0ZRW6</accession>
<name>A0A6H0ZRW6_9HYPH</name>
<gene>
    <name evidence="1" type="ORF">FOB41_16345</name>
</gene>
<dbReference type="Proteomes" id="UP000500870">
    <property type="component" value="Chromosome 1"/>
</dbReference>
<dbReference type="RefSeq" id="WP_136882506.1">
    <property type="nucleotide sequence ID" value="NZ_CP050898.1"/>
</dbReference>
<dbReference type="AlphaFoldDB" id="A0A6H0ZRW6"/>
<sequence length="207" mass="22726">MRFDEAMQAAARAADGAVWNTVEKYNSGGVFDEPEISTYLISQLDSKMTGQIGGLSWSSAIVRNGKGKAGEEKRIGADILLHVSVNTPTERYSKGILIQAKKAEPYQQVPNAVMDELGEQCQKMLGHTPSAFVMSYSSKGFRAGSATRFTGTKNRDIHRVCTWTTYRFFLELFRCPIGDPRITSGRVKELPVPHVIHLTAEGQLAAG</sequence>
<proteinExistence type="predicted"/>
<evidence type="ECO:0000313" key="2">
    <source>
        <dbReference type="Proteomes" id="UP000500870"/>
    </source>
</evidence>
<evidence type="ECO:0000313" key="1">
    <source>
        <dbReference type="EMBL" id="QIX22601.1"/>
    </source>
</evidence>